<accession>L0FD27</accession>
<sequence length="332" mass="34277">MRYTWNQGSGSFGQMDPRAPRRMDTYQGMPGGGMPPSQSPGWGPTGNTPMFTGGGYTYGPPNGYSYMGQPPINGPGMTPGGSIRNNLGSELKKRGFFQKDGQINNSRGGFFGAKPHKQGIPQGGGAMGVGPFSFLGGGGEPGAPGMQPRQLFLEAAQQGINANGIASISNDNVFSCIANLPSPSTLIGGGPGTYAAYLVDSKGQTGFLAGILRPVGNGVYQAQFRSQVPLAHYSRVVISVESPQQLGHVPQGPIILQVKQSPGPIRFLTPIKKAGGSVWGKVSGLIQRRFASPGSVEGVASEGATIAPTTELPLSSLEPAVEGSISADSALE</sequence>
<dbReference type="EMBL" id="CP003344">
    <property type="protein sequence ID" value="AGA70536.1"/>
    <property type="molecule type" value="Genomic_DNA"/>
</dbReference>
<protein>
    <submittedName>
        <fullName evidence="2">Uncharacterized protein</fullName>
    </submittedName>
</protein>
<dbReference type="HOGENOM" id="CLU_843929_0_0_9"/>
<evidence type="ECO:0000256" key="1">
    <source>
        <dbReference type="SAM" id="MobiDB-lite"/>
    </source>
</evidence>
<gene>
    <name evidence="2" type="ordered locus">Desdi_3135</name>
</gene>
<dbReference type="RefSeq" id="WP_015263496.1">
    <property type="nucleotide sequence ID" value="NC_019903.1"/>
</dbReference>
<dbReference type="Proteomes" id="UP000010797">
    <property type="component" value="Chromosome"/>
</dbReference>
<feature type="region of interest" description="Disordered" evidence="1">
    <location>
        <begin position="1"/>
        <end position="46"/>
    </location>
</feature>
<dbReference type="eggNOG" id="ENOG5032T1T">
    <property type="taxonomic scope" value="Bacteria"/>
</dbReference>
<keyword evidence="3" id="KW-1185">Reference proteome</keyword>
<dbReference type="KEGG" id="ddl:Desdi_3135"/>
<dbReference type="AlphaFoldDB" id="L0FD27"/>
<evidence type="ECO:0000313" key="2">
    <source>
        <dbReference type="EMBL" id="AGA70536.1"/>
    </source>
</evidence>
<proteinExistence type="predicted"/>
<evidence type="ECO:0000313" key="3">
    <source>
        <dbReference type="Proteomes" id="UP000010797"/>
    </source>
</evidence>
<feature type="region of interest" description="Disordered" evidence="1">
    <location>
        <begin position="310"/>
        <end position="332"/>
    </location>
</feature>
<reference evidence="3" key="1">
    <citation type="submission" date="2012-02" db="EMBL/GenBank/DDBJ databases">
        <title>Complete sequence of Desulfitobacterium dichloroeliminans LMG P-21439.</title>
        <authorList>
            <person name="Lucas S."/>
            <person name="Han J."/>
            <person name="Lapidus A."/>
            <person name="Cheng J.-F."/>
            <person name="Goodwin L."/>
            <person name="Pitluck S."/>
            <person name="Peters L."/>
            <person name="Ovchinnikova G."/>
            <person name="Teshima H."/>
            <person name="Detter J.C."/>
            <person name="Han C."/>
            <person name="Tapia R."/>
            <person name="Land M."/>
            <person name="Hauser L."/>
            <person name="Kyrpides N."/>
            <person name="Ivanova N."/>
            <person name="Pagani I."/>
            <person name="Kruse T."/>
            <person name="de Vos W.M."/>
            <person name="Boon N."/>
            <person name="Smidt H."/>
            <person name="Woyke T."/>
        </authorList>
    </citation>
    <scope>NUCLEOTIDE SEQUENCE [LARGE SCALE GENOMIC DNA]</scope>
    <source>
        <strain evidence="3">LMG P-21439 / DCA1</strain>
    </source>
</reference>
<organism evidence="2 3">
    <name type="scientific">Desulfitobacterium dichloroeliminans (strain LMG P-21439 / DCA1)</name>
    <dbReference type="NCBI Taxonomy" id="871963"/>
    <lineage>
        <taxon>Bacteria</taxon>
        <taxon>Bacillati</taxon>
        <taxon>Bacillota</taxon>
        <taxon>Clostridia</taxon>
        <taxon>Eubacteriales</taxon>
        <taxon>Desulfitobacteriaceae</taxon>
        <taxon>Desulfitobacterium</taxon>
    </lineage>
</organism>
<name>L0FD27_DESDL</name>